<evidence type="ECO:0000313" key="4">
    <source>
        <dbReference type="Proteomes" id="UP000757435"/>
    </source>
</evidence>
<proteinExistence type="predicted"/>
<name>A0A951UND0_9CYAN</name>
<dbReference type="PANTHER" id="PTHR34556:SF2">
    <property type="entry name" value="PROTEIN TAB2 HOMOLOG, CHLOROPLASTIC"/>
    <property type="match status" value="1"/>
</dbReference>
<gene>
    <name evidence="3" type="ORF">KME15_16955</name>
</gene>
<protein>
    <submittedName>
        <fullName evidence="3">Tab2/Atab2 family RNA-binding protein</fullName>
    </submittedName>
</protein>
<dbReference type="EMBL" id="JAHHHD010000020">
    <property type="protein sequence ID" value="MBW4660365.1"/>
    <property type="molecule type" value="Genomic_DNA"/>
</dbReference>
<reference evidence="3" key="2">
    <citation type="journal article" date="2022" name="Microbiol. Resour. Announc.">
        <title>Metagenome Sequencing to Explore Phylogenomics of Terrestrial Cyanobacteria.</title>
        <authorList>
            <person name="Ward R.D."/>
            <person name="Stajich J.E."/>
            <person name="Johansen J.R."/>
            <person name="Huntemann M."/>
            <person name="Clum A."/>
            <person name="Foster B."/>
            <person name="Foster B."/>
            <person name="Roux S."/>
            <person name="Palaniappan K."/>
            <person name="Varghese N."/>
            <person name="Mukherjee S."/>
            <person name="Reddy T.B.K."/>
            <person name="Daum C."/>
            <person name="Copeland A."/>
            <person name="Chen I.A."/>
            <person name="Ivanova N.N."/>
            <person name="Kyrpides N.C."/>
            <person name="Shapiro N."/>
            <person name="Eloe-Fadrosh E.A."/>
            <person name="Pietrasiak N."/>
        </authorList>
    </citation>
    <scope>NUCLEOTIDE SEQUENCE</scope>
    <source>
        <strain evidence="3">UHER 2000/2452</strain>
    </source>
</reference>
<feature type="domain" description="RNA-binding protein Tab2-like N-terminal" evidence="1">
    <location>
        <begin position="4"/>
        <end position="114"/>
    </location>
</feature>
<dbReference type="InterPro" id="IPR046760">
    <property type="entry name" value="Tab2-like_N"/>
</dbReference>
<dbReference type="Pfam" id="PF20429">
    <property type="entry name" value="Tab2-like_C"/>
    <property type="match status" value="1"/>
</dbReference>
<dbReference type="InterPro" id="IPR046761">
    <property type="entry name" value="Tab2-like_C"/>
</dbReference>
<dbReference type="Proteomes" id="UP000757435">
    <property type="component" value="Unassembled WGS sequence"/>
</dbReference>
<dbReference type="PANTHER" id="PTHR34556">
    <property type="match status" value="1"/>
</dbReference>
<reference evidence="3" key="1">
    <citation type="submission" date="2021-05" db="EMBL/GenBank/DDBJ databases">
        <authorList>
            <person name="Pietrasiak N."/>
            <person name="Ward R."/>
            <person name="Stajich J.E."/>
            <person name="Kurbessoian T."/>
        </authorList>
    </citation>
    <scope>NUCLEOTIDE SEQUENCE</scope>
    <source>
        <strain evidence="3">UHER 2000/2452</strain>
    </source>
</reference>
<evidence type="ECO:0000259" key="2">
    <source>
        <dbReference type="Pfam" id="PF20429"/>
    </source>
</evidence>
<feature type="domain" description="RNA-binding protein Tab2/Atab2 C-terminal" evidence="2">
    <location>
        <begin position="132"/>
        <end position="282"/>
    </location>
</feature>
<dbReference type="AlphaFoldDB" id="A0A951UND0"/>
<organism evidence="3 4">
    <name type="scientific">Drouetiella hepatica Uher 2000/2452</name>
    <dbReference type="NCBI Taxonomy" id="904376"/>
    <lineage>
        <taxon>Bacteria</taxon>
        <taxon>Bacillati</taxon>
        <taxon>Cyanobacteriota</taxon>
        <taxon>Cyanophyceae</taxon>
        <taxon>Oculatellales</taxon>
        <taxon>Oculatellaceae</taxon>
        <taxon>Drouetiella</taxon>
    </lineage>
</organism>
<evidence type="ECO:0000313" key="3">
    <source>
        <dbReference type="EMBL" id="MBW4660365.1"/>
    </source>
</evidence>
<dbReference type="Pfam" id="PF06485">
    <property type="entry name" value="Tab2-like_N"/>
    <property type="match status" value="1"/>
</dbReference>
<sequence length="287" mass="32233">MTTIWELDFYSRPVLDDNQKKLWEVLICESPADVKTRSTDLFRYSQFFRNTEVNSVSLRSALKTALEQAPKPPDKVRFFRRQMNNMITKACEDAGIPAASSRRTLALNQWIEERSQTYYPTLPNYQPGSNISVTMPAMPAKALPDALIGEKWTFVTLEASAFDEMTDWEIGFSESFPPAMFGVSPDTPIPGVIIYSSRSLPLAAWMSGLELACVRYSSESPTQLVLETGANEGWILANLPTSPLQSEAQSFEMTKQKANRIHFVAVQSDANSEAFAGFWMMQELNLA</sequence>
<comment type="caution">
    <text evidence="3">The sequence shown here is derived from an EMBL/GenBank/DDBJ whole genome shotgun (WGS) entry which is preliminary data.</text>
</comment>
<evidence type="ECO:0000259" key="1">
    <source>
        <dbReference type="Pfam" id="PF06485"/>
    </source>
</evidence>
<accession>A0A951UND0</accession>
<dbReference type="InterPro" id="IPR009472">
    <property type="entry name" value="Tab2-like"/>
</dbReference>
<dbReference type="GO" id="GO:0003723">
    <property type="term" value="F:RNA binding"/>
    <property type="evidence" value="ECO:0007669"/>
    <property type="project" value="InterPro"/>
</dbReference>